<reference evidence="3" key="1">
    <citation type="submission" date="2021-04" db="EMBL/GenBank/DDBJ databases">
        <authorList>
            <person name="Chebbi M.A.C M."/>
        </authorList>
    </citation>
    <scope>NUCLEOTIDE SEQUENCE</scope>
</reference>
<comment type="caution">
    <text evidence="3">The sequence shown here is derived from an EMBL/GenBank/DDBJ whole genome shotgun (WGS) entry which is preliminary data.</text>
</comment>
<protein>
    <submittedName>
        <fullName evidence="3">Uncharacterized protein</fullName>
    </submittedName>
</protein>
<proteinExistence type="predicted"/>
<keyword evidence="4" id="KW-1185">Reference proteome</keyword>
<evidence type="ECO:0000256" key="1">
    <source>
        <dbReference type="SAM" id="Coils"/>
    </source>
</evidence>
<evidence type="ECO:0000256" key="2">
    <source>
        <dbReference type="SAM" id="MobiDB-lite"/>
    </source>
</evidence>
<gene>
    <name evidence="3" type="ORF">HICCMSTLAB_LOCUS8334</name>
</gene>
<feature type="region of interest" description="Disordered" evidence="2">
    <location>
        <begin position="1"/>
        <end position="28"/>
    </location>
</feature>
<accession>A0A8J2MUT6</accession>
<feature type="coiled-coil region" evidence="1">
    <location>
        <begin position="222"/>
        <end position="249"/>
    </location>
</feature>
<dbReference type="EMBL" id="CAJNRD030001121">
    <property type="protein sequence ID" value="CAG5096686.1"/>
    <property type="molecule type" value="Genomic_DNA"/>
</dbReference>
<dbReference type="AlphaFoldDB" id="A0A8J2MUT6"/>
<keyword evidence="1" id="KW-0175">Coiled coil</keyword>
<dbReference type="OrthoDB" id="7700068at2759"/>
<dbReference type="Proteomes" id="UP000786811">
    <property type="component" value="Unassembled WGS sequence"/>
</dbReference>
<feature type="coiled-coil region" evidence="1">
    <location>
        <begin position="94"/>
        <end position="159"/>
    </location>
</feature>
<name>A0A8J2MUT6_COTCN</name>
<organism evidence="3 4">
    <name type="scientific">Cotesia congregata</name>
    <name type="common">Parasitoid wasp</name>
    <name type="synonym">Apanteles congregatus</name>
    <dbReference type="NCBI Taxonomy" id="51543"/>
    <lineage>
        <taxon>Eukaryota</taxon>
        <taxon>Metazoa</taxon>
        <taxon>Ecdysozoa</taxon>
        <taxon>Arthropoda</taxon>
        <taxon>Hexapoda</taxon>
        <taxon>Insecta</taxon>
        <taxon>Pterygota</taxon>
        <taxon>Neoptera</taxon>
        <taxon>Endopterygota</taxon>
        <taxon>Hymenoptera</taxon>
        <taxon>Apocrita</taxon>
        <taxon>Ichneumonoidea</taxon>
        <taxon>Braconidae</taxon>
        <taxon>Microgastrinae</taxon>
        <taxon>Cotesia</taxon>
    </lineage>
</organism>
<evidence type="ECO:0000313" key="4">
    <source>
        <dbReference type="Proteomes" id="UP000786811"/>
    </source>
</evidence>
<sequence>MPDGKERNKAGKRIREKEEESSLRKDKEDKEVLKRSKLQIWDQEKKDSLNQAEMEALMKKLGELDKRIVQECKKVSDEVGQLREEGRIEREEFMKKWEEEKLEISGRIEKLEKRLEILEQDNRANPFGEKAMEIDSVLDKETEKRLNKLEAGAERKEREARRRNVIIEGINMNEGTDWKREVDRVWAKLEVVGGRKNTRRIGGVDKEGKGMILVEMEGFEKKREVMLAKNKLKREIISLEDDLTFEERRIRRIIIEEAIKERATGNSVKVDYMKMWVNGKLRIWDEAEGRWKLQKGNE</sequence>
<evidence type="ECO:0000313" key="3">
    <source>
        <dbReference type="EMBL" id="CAG5096686.1"/>
    </source>
</evidence>